<dbReference type="AlphaFoldDB" id="A0AAV8VFK8"/>
<evidence type="ECO:0000313" key="2">
    <source>
        <dbReference type="EMBL" id="KAJ8912770.1"/>
    </source>
</evidence>
<gene>
    <name evidence="2" type="ORF">NQ315_016728</name>
</gene>
<protein>
    <recommendedName>
        <fullName evidence="1">DDE-1 domain-containing protein</fullName>
    </recommendedName>
</protein>
<proteinExistence type="predicted"/>
<dbReference type="GO" id="GO:0003676">
    <property type="term" value="F:nucleic acid binding"/>
    <property type="evidence" value="ECO:0007669"/>
    <property type="project" value="InterPro"/>
</dbReference>
<dbReference type="Pfam" id="PF03184">
    <property type="entry name" value="DDE_1"/>
    <property type="match status" value="1"/>
</dbReference>
<accession>A0AAV8VFK8</accession>
<comment type="caution">
    <text evidence="2">The sequence shown here is derived from an EMBL/GenBank/DDBJ whole genome shotgun (WGS) entry which is preliminary data.</text>
</comment>
<evidence type="ECO:0000313" key="3">
    <source>
        <dbReference type="Proteomes" id="UP001159042"/>
    </source>
</evidence>
<dbReference type="EMBL" id="JANEYG010000113">
    <property type="protein sequence ID" value="KAJ8912770.1"/>
    <property type="molecule type" value="Genomic_DNA"/>
</dbReference>
<name>A0AAV8VFK8_9CUCU</name>
<feature type="domain" description="DDE-1" evidence="1">
    <location>
        <begin position="19"/>
        <end position="175"/>
    </location>
</feature>
<organism evidence="2 3">
    <name type="scientific">Exocentrus adspersus</name>
    <dbReference type="NCBI Taxonomy" id="1586481"/>
    <lineage>
        <taxon>Eukaryota</taxon>
        <taxon>Metazoa</taxon>
        <taxon>Ecdysozoa</taxon>
        <taxon>Arthropoda</taxon>
        <taxon>Hexapoda</taxon>
        <taxon>Insecta</taxon>
        <taxon>Pterygota</taxon>
        <taxon>Neoptera</taxon>
        <taxon>Endopterygota</taxon>
        <taxon>Coleoptera</taxon>
        <taxon>Polyphaga</taxon>
        <taxon>Cucujiformia</taxon>
        <taxon>Chrysomeloidea</taxon>
        <taxon>Cerambycidae</taxon>
        <taxon>Lamiinae</taxon>
        <taxon>Acanthocinini</taxon>
        <taxon>Exocentrus</taxon>
    </lineage>
</organism>
<sequence length="218" mass="25042">MASKGERNVYEVDHGDSKQNLTVMFTFSAVEDITPPMIVFLNKRLNSNVARSIPEEWGIGLSDTGWMKAEIFVEYIEKILYPYLKRKNVSFPIILFLDGHKTHLTYEVNEFYRKLDIILIALYPNSTRIPADVSIFRPLKITWRRAVLNWRRTNPFTKLSKEHFAPILQEALKSLSPAAIYTGQAVLDEIFKIRLLQHPSVPSPLFKIMGLCSFPLGG</sequence>
<reference evidence="2 3" key="1">
    <citation type="journal article" date="2023" name="Insect Mol. Biol.">
        <title>Genome sequencing provides insights into the evolution of gene families encoding plant cell wall-degrading enzymes in longhorned beetles.</title>
        <authorList>
            <person name="Shin N.R."/>
            <person name="Okamura Y."/>
            <person name="Kirsch R."/>
            <person name="Pauchet Y."/>
        </authorList>
    </citation>
    <scope>NUCLEOTIDE SEQUENCE [LARGE SCALE GENOMIC DNA]</scope>
    <source>
        <strain evidence="2">EAD_L_NR</strain>
    </source>
</reference>
<dbReference type="InterPro" id="IPR004875">
    <property type="entry name" value="DDE_SF_endonuclease_dom"/>
</dbReference>
<dbReference type="Proteomes" id="UP001159042">
    <property type="component" value="Unassembled WGS sequence"/>
</dbReference>
<dbReference type="InterPro" id="IPR036397">
    <property type="entry name" value="RNaseH_sf"/>
</dbReference>
<dbReference type="Gene3D" id="3.30.420.10">
    <property type="entry name" value="Ribonuclease H-like superfamily/Ribonuclease H"/>
    <property type="match status" value="1"/>
</dbReference>
<evidence type="ECO:0000259" key="1">
    <source>
        <dbReference type="Pfam" id="PF03184"/>
    </source>
</evidence>
<keyword evidence="3" id="KW-1185">Reference proteome</keyword>